<dbReference type="EMBL" id="CP060716">
    <property type="protein sequence ID" value="QNN61985.1"/>
    <property type="molecule type" value="Genomic_DNA"/>
</dbReference>
<dbReference type="SUPFAM" id="SSF51905">
    <property type="entry name" value="FAD/NAD(P)-binding domain"/>
    <property type="match status" value="1"/>
</dbReference>
<evidence type="ECO:0000313" key="3">
    <source>
        <dbReference type="EMBL" id="QNN61985.1"/>
    </source>
</evidence>
<dbReference type="PANTHER" id="PTHR13847">
    <property type="entry name" value="SARCOSINE DEHYDROGENASE-RELATED"/>
    <property type="match status" value="1"/>
</dbReference>
<dbReference type="GO" id="GO:0005737">
    <property type="term" value="C:cytoplasm"/>
    <property type="evidence" value="ECO:0007669"/>
    <property type="project" value="TreeGrafter"/>
</dbReference>
<reference evidence="3 4" key="1">
    <citation type="submission" date="2020-08" db="EMBL/GenBank/DDBJ databases">
        <title>Genome sequence of Leucobacter denitrificans KACC 14055T.</title>
        <authorList>
            <person name="Hyun D.-W."/>
            <person name="Bae J.-W."/>
        </authorList>
    </citation>
    <scope>NUCLEOTIDE SEQUENCE [LARGE SCALE GENOMIC DNA]</scope>
    <source>
        <strain evidence="3 4">KACC 14055</strain>
    </source>
</reference>
<dbReference type="InterPro" id="IPR036188">
    <property type="entry name" value="FAD/NAD-bd_sf"/>
</dbReference>
<dbReference type="AlphaFoldDB" id="A0A7G9S2B0"/>
<dbReference type="PANTHER" id="PTHR13847:SF289">
    <property type="entry name" value="GLYCINE OXIDASE"/>
    <property type="match status" value="1"/>
</dbReference>
<accession>A0A7G9S2B0</accession>
<dbReference type="GO" id="GO:0016491">
    <property type="term" value="F:oxidoreductase activity"/>
    <property type="evidence" value="ECO:0007669"/>
    <property type="project" value="UniProtKB-KW"/>
</dbReference>
<dbReference type="KEGG" id="ldn:H9L06_06560"/>
<evidence type="ECO:0000313" key="4">
    <source>
        <dbReference type="Proteomes" id="UP000515934"/>
    </source>
</evidence>
<keyword evidence="4" id="KW-1185">Reference proteome</keyword>
<feature type="domain" description="FAD dependent oxidoreductase" evidence="2">
    <location>
        <begin position="9"/>
        <end position="382"/>
    </location>
</feature>
<gene>
    <name evidence="3" type="ORF">H9L06_06560</name>
</gene>
<name>A0A7G9S2B0_9MICO</name>
<dbReference type="Gene3D" id="3.50.50.60">
    <property type="entry name" value="FAD/NAD(P)-binding domain"/>
    <property type="match status" value="1"/>
</dbReference>
<dbReference type="InterPro" id="IPR006076">
    <property type="entry name" value="FAD-dep_OxRdtase"/>
</dbReference>
<protein>
    <submittedName>
        <fullName evidence="3">FAD-binding oxidoreductase</fullName>
    </submittedName>
</protein>
<evidence type="ECO:0000259" key="2">
    <source>
        <dbReference type="Pfam" id="PF01266"/>
    </source>
</evidence>
<dbReference type="Gene3D" id="3.30.9.10">
    <property type="entry name" value="D-Amino Acid Oxidase, subunit A, domain 2"/>
    <property type="match status" value="1"/>
</dbReference>
<organism evidence="3 4">
    <name type="scientific">Leucobacter denitrificans</name>
    <dbReference type="NCBI Taxonomy" id="683042"/>
    <lineage>
        <taxon>Bacteria</taxon>
        <taxon>Bacillati</taxon>
        <taxon>Actinomycetota</taxon>
        <taxon>Actinomycetes</taxon>
        <taxon>Micrococcales</taxon>
        <taxon>Microbacteriaceae</taxon>
        <taxon>Leucobacter</taxon>
    </lineage>
</organism>
<proteinExistence type="predicted"/>
<dbReference type="Pfam" id="PF01266">
    <property type="entry name" value="DAO"/>
    <property type="match status" value="1"/>
</dbReference>
<dbReference type="RefSeq" id="WP_187554456.1">
    <property type="nucleotide sequence ID" value="NZ_CP060716.1"/>
</dbReference>
<dbReference type="Proteomes" id="UP000515934">
    <property type="component" value="Chromosome"/>
</dbReference>
<evidence type="ECO:0000256" key="1">
    <source>
        <dbReference type="ARBA" id="ARBA00023002"/>
    </source>
</evidence>
<sequence length="403" mass="43370">MQALLDSADVVVIGAGISGITTAFELKSRGFDVVVLEQRFPSYGASGRNAGSLWIQTCRSGTELELSRAGQRKYLDYIDELGNTFDYRQNGGLFFFETEEQGTILEEYVSDRRALGLEIEMLDQESARRRSELVPRTAIGAVYCAEDAQLSSPKFVRAVASASARAGVRIYENTSALSTIRNGDIVSGVRTVRGDVMAPALVWATGAWSVSLDSEGIEIPLITARQGQLIMQATTPIPDAPIMKGPRGVATCTAIAELPSFKYSVFEHDGVGSLTEDVRLPFSYEDMISQSSEGVLWIGSSFDGYGSLNPHIGLAASKMMVDAAFDRYPEKVDLGIVGLWAGVASWTDDALPVIDRVDGAYVNVGHANGIATGPIGGQLMAETVMGETGPFHHALRSSRLPRK</sequence>
<keyword evidence="1" id="KW-0560">Oxidoreductase</keyword>